<evidence type="ECO:0000313" key="4">
    <source>
        <dbReference type="Proteomes" id="UP000199629"/>
    </source>
</evidence>
<dbReference type="PANTHER" id="PTHR43244">
    <property type="match status" value="1"/>
</dbReference>
<dbReference type="Gene3D" id="3.20.20.30">
    <property type="entry name" value="Luciferase-like domain"/>
    <property type="match status" value="1"/>
</dbReference>
<dbReference type="AlphaFoldDB" id="A0A1C4UUS4"/>
<gene>
    <name evidence="3" type="ORF">GA0070214_1011035</name>
</gene>
<proteinExistence type="predicted"/>
<keyword evidence="4" id="KW-1185">Reference proteome</keyword>
<dbReference type="InterPro" id="IPR050564">
    <property type="entry name" value="F420-G6PD/mer"/>
</dbReference>
<evidence type="ECO:0000259" key="2">
    <source>
        <dbReference type="Pfam" id="PF00296"/>
    </source>
</evidence>
<dbReference type="RefSeq" id="WP_091259458.1">
    <property type="nucleotide sequence ID" value="NZ_FMCS01000001.1"/>
</dbReference>
<dbReference type="NCBIfam" id="TIGR03841">
    <property type="entry name" value="F420_Rv3093c"/>
    <property type="match status" value="1"/>
</dbReference>
<dbReference type="SUPFAM" id="SSF51679">
    <property type="entry name" value="Bacterial luciferase-like"/>
    <property type="match status" value="1"/>
</dbReference>
<evidence type="ECO:0000313" key="3">
    <source>
        <dbReference type="EMBL" id="SCE75453.1"/>
    </source>
</evidence>
<feature type="domain" description="Luciferase-like" evidence="2">
    <location>
        <begin position="7"/>
        <end position="291"/>
    </location>
</feature>
<organism evidence="3 4">
    <name type="scientific">Micromonospora chaiyaphumensis</name>
    <dbReference type="NCBI Taxonomy" id="307119"/>
    <lineage>
        <taxon>Bacteria</taxon>
        <taxon>Bacillati</taxon>
        <taxon>Actinomycetota</taxon>
        <taxon>Actinomycetes</taxon>
        <taxon>Micromonosporales</taxon>
        <taxon>Micromonosporaceae</taxon>
        <taxon>Micromonospora</taxon>
    </lineage>
</organism>
<dbReference type="InterPro" id="IPR022526">
    <property type="entry name" value="F420_Rv3093c"/>
</dbReference>
<name>A0A1C4UUS4_9ACTN</name>
<protein>
    <submittedName>
        <fullName evidence="3">Probable F420-dependent oxidoreductase, Rv3093c family</fullName>
    </submittedName>
</protein>
<sequence>MTVPLAGVTLADHAAVYAALDRAGFTDVWSSEVAGTDAFTPLALAAAWQPRLRLGTAIAPVFTRGPGLLAMSAAALAEAAPGRFALGIGASSPVLVRDWNAVRFDEPFKRTRDVLRFLRAALRGETVDEVYDTFTVRRFTLERPPAVPPPVLLAALRPGMLRLAAAEADGVILNWLAADDVPTALAELGERRPGFEVAARIFVCPTEDATYARALGRRLITGYLTVPAYAAFHRWLGRQDSLGPMWEAWAAGDRRGASAAVPDEVVDALILHGTPEECAARARLYVDNGVDVPVLALLPTPELTAGGATAWAGLIPRLGVTGGEAG</sequence>
<dbReference type="EMBL" id="FMCS01000001">
    <property type="protein sequence ID" value="SCE75453.1"/>
    <property type="molecule type" value="Genomic_DNA"/>
</dbReference>
<dbReference type="PANTHER" id="PTHR43244:SF1">
    <property type="entry name" value="5,10-METHYLENETETRAHYDROMETHANOPTERIN REDUCTASE"/>
    <property type="match status" value="1"/>
</dbReference>
<keyword evidence="1" id="KW-0560">Oxidoreductase</keyword>
<evidence type="ECO:0000256" key="1">
    <source>
        <dbReference type="ARBA" id="ARBA00023002"/>
    </source>
</evidence>
<dbReference type="Pfam" id="PF00296">
    <property type="entry name" value="Bac_luciferase"/>
    <property type="match status" value="1"/>
</dbReference>
<accession>A0A1C4UUS4</accession>
<dbReference type="InterPro" id="IPR011251">
    <property type="entry name" value="Luciferase-like_dom"/>
</dbReference>
<dbReference type="GO" id="GO:0016705">
    <property type="term" value="F:oxidoreductase activity, acting on paired donors, with incorporation or reduction of molecular oxygen"/>
    <property type="evidence" value="ECO:0007669"/>
    <property type="project" value="InterPro"/>
</dbReference>
<reference evidence="4" key="1">
    <citation type="submission" date="2016-06" db="EMBL/GenBank/DDBJ databases">
        <authorList>
            <person name="Varghese N."/>
            <person name="Submissions Spin"/>
        </authorList>
    </citation>
    <scope>NUCLEOTIDE SEQUENCE [LARGE SCALE GENOMIC DNA]</scope>
    <source>
        <strain evidence="4">DSM 45246</strain>
    </source>
</reference>
<dbReference type="InterPro" id="IPR036661">
    <property type="entry name" value="Luciferase-like_sf"/>
</dbReference>
<dbReference type="Proteomes" id="UP000199629">
    <property type="component" value="Unassembled WGS sequence"/>
</dbReference>